<dbReference type="RefSeq" id="WP_173132723.1">
    <property type="nucleotide sequence ID" value="NZ_CBCSGW010000003.1"/>
</dbReference>
<dbReference type="EMBL" id="JAAATY010000010">
    <property type="protein sequence ID" value="NRN66542.1"/>
    <property type="molecule type" value="Genomic_DNA"/>
</dbReference>
<name>A0ABX2F6M4_9PSEU</name>
<evidence type="ECO:0000259" key="1">
    <source>
        <dbReference type="Pfam" id="PF04738"/>
    </source>
</evidence>
<keyword evidence="3" id="KW-1185">Reference proteome</keyword>
<feature type="domain" description="Lantibiotic dehydratase N-terminal" evidence="1">
    <location>
        <begin position="146"/>
        <end position="406"/>
    </location>
</feature>
<proteinExistence type="predicted"/>
<reference evidence="2 3" key="1">
    <citation type="submission" date="2020-01" db="EMBL/GenBank/DDBJ databases">
        <title>Kibdelosporangium persica a novel Actinomycetes from a hot desert in Iran.</title>
        <authorList>
            <person name="Safaei N."/>
            <person name="Zaburannyi N."/>
            <person name="Mueller R."/>
            <person name="Wink J."/>
        </authorList>
    </citation>
    <scope>NUCLEOTIDE SEQUENCE [LARGE SCALE GENOMIC DNA]</scope>
    <source>
        <strain evidence="2 3">4NS15</strain>
    </source>
</reference>
<evidence type="ECO:0000313" key="3">
    <source>
        <dbReference type="Proteomes" id="UP000763557"/>
    </source>
</evidence>
<organism evidence="2 3">
    <name type="scientific">Kibdelosporangium persicum</name>
    <dbReference type="NCBI Taxonomy" id="2698649"/>
    <lineage>
        <taxon>Bacteria</taxon>
        <taxon>Bacillati</taxon>
        <taxon>Actinomycetota</taxon>
        <taxon>Actinomycetes</taxon>
        <taxon>Pseudonocardiales</taxon>
        <taxon>Pseudonocardiaceae</taxon>
        <taxon>Kibdelosporangium</taxon>
    </lineage>
</organism>
<sequence>MHITLPTGARVDGSFVVRTAGLPANALRQLRFAESFALVDRLAGDRAWLHAEGNALADELHAIIGTAGDADRPRLVGLRRALHRVRPPSGREWNEQIVAALPADVVDRVREWIVTLRTVQRVATALPDVFVAELAAKDLELRAVAARPQFQRALAHASPALSGELSKWLSGRRRPQRQSLIRLAKYVARAVAKTSPLSTFTVSGLGTWSEADDDTRQKPEGAVVGVTELDGGLLHLLTRGLRNDPRLSAAMPVRANPSITLHDDRVMFVGTTAREPVVSVPAAPVIRETLRILGDRTVPAADLVAELTEESAETPRVERFVDGLVDAGLLERLVPLPDLAPDPLGDLAAWLSRGGEPGTELAAAATGVRTLMGEAISVEDVDGNQARLSELHRAVGELAGLAGLDSPQTRERYQFRDNAVYRGTVVVEPISRWRTALSDLDVVRRWTGAFDVAMPWRLALGTYCGERFGPGSEIPFLLLHRAIHEERTRGEGAERTLAAEAVASMAANALVMLPTELVKSPLPRLRELVAIRREAGEAMRGHDPDDGVIRVDGGAVAELVARWPEWVMPPGSLGCYVQAIPDGEAVRLVLNVAQTGYGRGRSRVRQIITQAGEVAPPDGSWLSPGGEPVLAEVRGAFASSANRRPPSLPYEIDYPGVVSDRPSAERIRLGELVVVHDPRTDLVRLVWKRRGVQVRPVHLGMMSDVMLPPAARLLTYTFGAAHYLHTTALSMLSPIVESVGERQVVARPRVEVGRVVLQRARWVAREDAVPRRDKGETDANYWVRVTGWLRTNGIPLRCFVQMRTDEGPRAGNPFSWGFSKSRKPVYVDFANWYLVAVFERMLAGAGNVVVFAEALPDPEEAESHVTEYLVELSEPEHRDAG</sequence>
<protein>
    <submittedName>
        <fullName evidence="2">Lantibiotic dehydratase, C terminus</fullName>
    </submittedName>
</protein>
<accession>A0ABX2F6M4</accession>
<dbReference type="Proteomes" id="UP000763557">
    <property type="component" value="Unassembled WGS sequence"/>
</dbReference>
<comment type="caution">
    <text evidence="2">The sequence shown here is derived from an EMBL/GenBank/DDBJ whole genome shotgun (WGS) entry which is preliminary data.</text>
</comment>
<evidence type="ECO:0000313" key="2">
    <source>
        <dbReference type="EMBL" id="NRN66542.1"/>
    </source>
</evidence>
<feature type="domain" description="Lantibiotic dehydratase N-terminal" evidence="1">
    <location>
        <begin position="643"/>
        <end position="800"/>
    </location>
</feature>
<dbReference type="InterPro" id="IPR006827">
    <property type="entry name" value="Lant_deHydtase_N"/>
</dbReference>
<dbReference type="Pfam" id="PF04738">
    <property type="entry name" value="Lant_dehydr_N"/>
    <property type="match status" value="2"/>
</dbReference>
<gene>
    <name evidence="2" type="ORF">GC106_37670</name>
</gene>